<dbReference type="SFLD" id="SFLDS00003">
    <property type="entry name" value="Haloacid_Dehalogenase"/>
    <property type="match status" value="1"/>
</dbReference>
<dbReference type="RefSeq" id="WP_166237236.1">
    <property type="nucleotide sequence ID" value="NZ_JAAJBV010000008.1"/>
</dbReference>
<evidence type="ECO:0000256" key="3">
    <source>
        <dbReference type="ARBA" id="ARBA00022842"/>
    </source>
</evidence>
<evidence type="ECO:0000256" key="1">
    <source>
        <dbReference type="ARBA" id="ARBA00022723"/>
    </source>
</evidence>
<dbReference type="Gene3D" id="3.40.50.1000">
    <property type="entry name" value="HAD superfamily/HAD-like"/>
    <property type="match status" value="1"/>
</dbReference>
<keyword evidence="3" id="KW-0460">Magnesium</keyword>
<sequence length="210" mass="24601">MKFKAIIFDLDNTIYSVYSIGDKLFEPLFNLLQNEPDLVDKLESIKKDIMRKPFQKVAAEYQLSETLIKKGLEILKELTVDMRMTTFEDYISTKKIDCDKFLVTVGFTKMQEGKIKNLGIKDDFNEIYIIDPQKNNKTKKEVFADIMESHQYQPNDLIVVGDDQNSEIQAAKELGIKAIMYDKLLFNSHRTDLIRITDYQQLIKFIEDYE</sequence>
<proteinExistence type="predicted"/>
<reference evidence="4 5" key="1">
    <citation type="submission" date="2020-02" db="EMBL/GenBank/DDBJ databases">
        <authorList>
            <person name="Chen W.-M."/>
        </authorList>
    </citation>
    <scope>NUCLEOTIDE SEQUENCE [LARGE SCALE GENOMIC DNA]</scope>
    <source>
        <strain evidence="4 5">TWA-26</strain>
    </source>
</reference>
<dbReference type="Pfam" id="PF13419">
    <property type="entry name" value="HAD_2"/>
    <property type="match status" value="1"/>
</dbReference>
<dbReference type="PANTHER" id="PTHR46470:SF2">
    <property type="entry name" value="GLYCERALDEHYDE 3-PHOSPHATE PHOSPHATASE"/>
    <property type="match status" value="1"/>
</dbReference>
<gene>
    <name evidence="4" type="ORF">G4L40_10905</name>
</gene>
<dbReference type="InterPro" id="IPR023214">
    <property type="entry name" value="HAD_sf"/>
</dbReference>
<comment type="caution">
    <text evidence="4">The sequence shown here is derived from an EMBL/GenBank/DDBJ whole genome shotgun (WGS) entry which is preliminary data.</text>
</comment>
<dbReference type="EMBL" id="JAAJBV010000008">
    <property type="protein sequence ID" value="NHM05214.1"/>
    <property type="molecule type" value="Genomic_DNA"/>
</dbReference>
<dbReference type="InterPro" id="IPR041492">
    <property type="entry name" value="HAD_2"/>
</dbReference>
<dbReference type="PANTHER" id="PTHR46470">
    <property type="entry name" value="N-ACYLNEURAMINATE-9-PHOSPHATASE"/>
    <property type="match status" value="1"/>
</dbReference>
<dbReference type="Proteomes" id="UP000761423">
    <property type="component" value="Unassembled WGS sequence"/>
</dbReference>
<keyword evidence="2 4" id="KW-0378">Hydrolase</keyword>
<keyword evidence="1" id="KW-0479">Metal-binding</keyword>
<name>A0ABX0IDJ2_9FLAO</name>
<dbReference type="SUPFAM" id="SSF56784">
    <property type="entry name" value="HAD-like"/>
    <property type="match status" value="1"/>
</dbReference>
<dbReference type="InterPro" id="IPR036412">
    <property type="entry name" value="HAD-like_sf"/>
</dbReference>
<keyword evidence="5" id="KW-1185">Reference proteome</keyword>
<evidence type="ECO:0000313" key="4">
    <source>
        <dbReference type="EMBL" id="NHM05214.1"/>
    </source>
</evidence>
<dbReference type="InterPro" id="IPR051400">
    <property type="entry name" value="HAD-like_hydrolase"/>
</dbReference>
<evidence type="ECO:0000256" key="2">
    <source>
        <dbReference type="ARBA" id="ARBA00022801"/>
    </source>
</evidence>
<protein>
    <submittedName>
        <fullName evidence="4">HAD family hydrolase</fullName>
    </submittedName>
</protein>
<evidence type="ECO:0000313" key="5">
    <source>
        <dbReference type="Proteomes" id="UP000761423"/>
    </source>
</evidence>
<dbReference type="SFLD" id="SFLDG01129">
    <property type="entry name" value="C1.5:_HAD__Beta-PGM__Phosphata"/>
    <property type="match status" value="1"/>
</dbReference>
<dbReference type="GO" id="GO:0016787">
    <property type="term" value="F:hydrolase activity"/>
    <property type="evidence" value="ECO:0007669"/>
    <property type="project" value="UniProtKB-KW"/>
</dbReference>
<organism evidence="4 5">
    <name type="scientific">Flavobacterium celericrescens</name>
    <dbReference type="NCBI Taxonomy" id="2709780"/>
    <lineage>
        <taxon>Bacteria</taxon>
        <taxon>Pseudomonadati</taxon>
        <taxon>Bacteroidota</taxon>
        <taxon>Flavobacteriia</taxon>
        <taxon>Flavobacteriales</taxon>
        <taxon>Flavobacteriaceae</taxon>
        <taxon>Flavobacterium</taxon>
    </lineage>
</organism>
<accession>A0ABX0IDJ2</accession>
<dbReference type="Gene3D" id="1.10.150.520">
    <property type="match status" value="1"/>
</dbReference>